<evidence type="ECO:0000313" key="2">
    <source>
        <dbReference type="EMBL" id="RHF73756.1"/>
    </source>
</evidence>
<organism evidence="2 3">
    <name type="scientific">Fusobacterium mortiferum</name>
    <dbReference type="NCBI Taxonomy" id="850"/>
    <lineage>
        <taxon>Bacteria</taxon>
        <taxon>Fusobacteriati</taxon>
        <taxon>Fusobacteriota</taxon>
        <taxon>Fusobacteriia</taxon>
        <taxon>Fusobacteriales</taxon>
        <taxon>Fusobacteriaceae</taxon>
        <taxon>Fusobacterium</taxon>
    </lineage>
</organism>
<reference evidence="2 3" key="1">
    <citation type="submission" date="2018-08" db="EMBL/GenBank/DDBJ databases">
        <title>A genome reference for cultivated species of the human gut microbiota.</title>
        <authorList>
            <person name="Zou Y."/>
            <person name="Xue W."/>
            <person name="Luo G."/>
        </authorList>
    </citation>
    <scope>NUCLEOTIDE SEQUENCE [LARGE SCALE GENOMIC DNA]</scope>
    <source>
        <strain evidence="2 3">AM25-1</strain>
    </source>
</reference>
<feature type="signal peptide" evidence="1">
    <location>
        <begin position="1"/>
        <end position="21"/>
    </location>
</feature>
<name>A0A414PZ14_FUSMR</name>
<gene>
    <name evidence="2" type="ORF">DW663_02940</name>
</gene>
<accession>A0A414PZ14</accession>
<keyword evidence="1" id="KW-0732">Signal</keyword>
<dbReference type="AlphaFoldDB" id="A0A414PZ14"/>
<proteinExistence type="predicted"/>
<comment type="caution">
    <text evidence="2">The sequence shown here is derived from an EMBL/GenBank/DDBJ whole genome shotgun (WGS) entry which is preliminary data.</text>
</comment>
<protein>
    <recommendedName>
        <fullName evidence="4">Lipoprotein</fullName>
    </recommendedName>
</protein>
<sequence>MKKFIFLICIFTLFLSGCSSISTFIDENLPKKNTTIPVALQEQIATKINPENELFAVGNSNIDKSGAIIAQAKANKHAKDLLKEQIKKEIKINFNTFMLNTDNYSKGIISPVLSDLTDYAVDVALKNASQKGAWENDTSVYSLFAVDRDKITEVSKQVFTGYLGDVSGKLNSIKNKIGDMEINVPANSLDSNSNNNEVID</sequence>
<evidence type="ECO:0000256" key="1">
    <source>
        <dbReference type="SAM" id="SignalP"/>
    </source>
</evidence>
<evidence type="ECO:0008006" key="4">
    <source>
        <dbReference type="Google" id="ProtNLM"/>
    </source>
</evidence>
<dbReference type="EMBL" id="QRHL01000003">
    <property type="protein sequence ID" value="RHF73756.1"/>
    <property type="molecule type" value="Genomic_DNA"/>
</dbReference>
<dbReference type="RefSeq" id="WP_118234054.1">
    <property type="nucleotide sequence ID" value="NZ_DAWDOM010000065.1"/>
</dbReference>
<dbReference type="PROSITE" id="PS51257">
    <property type="entry name" value="PROKAR_LIPOPROTEIN"/>
    <property type="match status" value="1"/>
</dbReference>
<dbReference type="Proteomes" id="UP000284676">
    <property type="component" value="Unassembled WGS sequence"/>
</dbReference>
<feature type="chain" id="PRO_5019374659" description="Lipoprotein" evidence="1">
    <location>
        <begin position="22"/>
        <end position="200"/>
    </location>
</feature>
<evidence type="ECO:0000313" key="3">
    <source>
        <dbReference type="Proteomes" id="UP000284676"/>
    </source>
</evidence>